<dbReference type="InterPro" id="IPR011640">
    <property type="entry name" value="Fe2_transport_prot_B_C"/>
</dbReference>
<evidence type="ECO:0000256" key="3">
    <source>
        <dbReference type="ARBA" id="ARBA00022475"/>
    </source>
</evidence>
<protein>
    <recommendedName>
        <fullName evidence="12 13">Ferrous iron transport protein B</fullName>
    </recommendedName>
</protein>
<evidence type="ECO:0000256" key="10">
    <source>
        <dbReference type="ARBA" id="ARBA00023134"/>
    </source>
</evidence>
<dbReference type="Gene3D" id="3.40.50.300">
    <property type="entry name" value="P-loop containing nucleotide triphosphate hydrolases"/>
    <property type="match status" value="1"/>
</dbReference>
<dbReference type="InterPro" id="IPR003373">
    <property type="entry name" value="Fe2_transport_prot-B"/>
</dbReference>
<dbReference type="EMBL" id="BMLX01000009">
    <property type="protein sequence ID" value="GGP24045.1"/>
    <property type="molecule type" value="Genomic_DNA"/>
</dbReference>
<feature type="domain" description="FeoB-type G" evidence="14">
    <location>
        <begin position="1"/>
        <end position="163"/>
    </location>
</feature>
<evidence type="ECO:0000256" key="9">
    <source>
        <dbReference type="ARBA" id="ARBA00023065"/>
    </source>
</evidence>
<evidence type="ECO:0000259" key="14">
    <source>
        <dbReference type="PROSITE" id="PS51711"/>
    </source>
</evidence>
<dbReference type="InterPro" id="IPR030389">
    <property type="entry name" value="G_FEOB_dom"/>
</dbReference>
<evidence type="ECO:0000256" key="6">
    <source>
        <dbReference type="ARBA" id="ARBA00022741"/>
    </source>
</evidence>
<dbReference type="PRINTS" id="PR00326">
    <property type="entry name" value="GTP1OBG"/>
</dbReference>
<keyword evidence="11 13" id="KW-0472">Membrane</keyword>
<dbReference type="InterPro" id="IPR006073">
    <property type="entry name" value="GTP-bd"/>
</dbReference>
<keyword evidence="4 13" id="KW-0410">Iron transport</keyword>
<comment type="similarity">
    <text evidence="13">Belongs to the TRAFAC class TrmE-Era-EngA-EngB-Septin-like GTPase superfamily. FeoB GTPase (TC 9.A.8) family.</text>
</comment>
<evidence type="ECO:0000256" key="4">
    <source>
        <dbReference type="ARBA" id="ARBA00022496"/>
    </source>
</evidence>
<keyword evidence="2 13" id="KW-0813">Transport</keyword>
<accession>A0ABQ2PFV2</accession>
<name>A0ABQ2PFV2_9NEIS</name>
<feature type="transmembrane region" description="Helical" evidence="13">
    <location>
        <begin position="356"/>
        <end position="378"/>
    </location>
</feature>
<evidence type="ECO:0000313" key="16">
    <source>
        <dbReference type="Proteomes" id="UP000637267"/>
    </source>
</evidence>
<feature type="transmembrane region" description="Helical" evidence="13">
    <location>
        <begin position="439"/>
        <end position="459"/>
    </location>
</feature>
<feature type="transmembrane region" description="Helical" evidence="13">
    <location>
        <begin position="384"/>
        <end position="404"/>
    </location>
</feature>
<dbReference type="SUPFAM" id="SSF52540">
    <property type="entry name" value="P-loop containing nucleoside triphosphate hydrolases"/>
    <property type="match status" value="1"/>
</dbReference>
<evidence type="ECO:0000313" key="15">
    <source>
        <dbReference type="EMBL" id="GGP24045.1"/>
    </source>
</evidence>
<keyword evidence="5 13" id="KW-0812">Transmembrane</keyword>
<gene>
    <name evidence="15" type="primary">feoB</name>
    <name evidence="15" type="ORF">GCM10010970_40450</name>
</gene>
<feature type="transmembrane region" description="Helical" evidence="13">
    <location>
        <begin position="558"/>
        <end position="580"/>
    </location>
</feature>
<dbReference type="Pfam" id="PF07670">
    <property type="entry name" value="Gate"/>
    <property type="match status" value="2"/>
</dbReference>
<feature type="transmembrane region" description="Helical" evidence="13">
    <location>
        <begin position="531"/>
        <end position="551"/>
    </location>
</feature>
<evidence type="ECO:0000256" key="8">
    <source>
        <dbReference type="ARBA" id="ARBA00023004"/>
    </source>
</evidence>
<dbReference type="Pfam" id="PF07664">
    <property type="entry name" value="FeoB_C"/>
    <property type="match status" value="1"/>
</dbReference>
<proteinExistence type="inferred from homology"/>
<evidence type="ECO:0000256" key="7">
    <source>
        <dbReference type="ARBA" id="ARBA00022989"/>
    </source>
</evidence>
<dbReference type="PANTHER" id="PTHR43185:SF1">
    <property type="entry name" value="FE(2+) TRANSPORTER FEOB"/>
    <property type="match status" value="1"/>
</dbReference>
<dbReference type="PANTHER" id="PTHR43185">
    <property type="entry name" value="FERROUS IRON TRANSPORT PROTEIN B"/>
    <property type="match status" value="1"/>
</dbReference>
<keyword evidence="16" id="KW-1185">Reference proteome</keyword>
<organism evidence="15 16">
    <name type="scientific">Silvimonas iriomotensis</name>
    <dbReference type="NCBI Taxonomy" id="449662"/>
    <lineage>
        <taxon>Bacteria</taxon>
        <taxon>Pseudomonadati</taxon>
        <taxon>Pseudomonadota</taxon>
        <taxon>Betaproteobacteria</taxon>
        <taxon>Neisseriales</taxon>
        <taxon>Chitinibacteraceae</taxon>
        <taxon>Silvimonas</taxon>
    </lineage>
</organism>
<keyword evidence="3" id="KW-1003">Cell membrane</keyword>
<feature type="transmembrane region" description="Helical" evidence="13">
    <location>
        <begin position="276"/>
        <end position="295"/>
    </location>
</feature>
<comment type="subcellular location">
    <subcellularLocation>
        <location evidence="13">Cell inner membrane</location>
        <topology evidence="13">Multi-pass membrane protein</topology>
    </subcellularLocation>
    <subcellularLocation>
        <location evidence="1">Cell membrane</location>
        <topology evidence="1">Multi-pass membrane protein</topology>
    </subcellularLocation>
</comment>
<keyword evidence="10 13" id="KW-0342">GTP-binding</keyword>
<evidence type="ECO:0000256" key="11">
    <source>
        <dbReference type="ARBA" id="ARBA00023136"/>
    </source>
</evidence>
<evidence type="ECO:0000256" key="1">
    <source>
        <dbReference type="ARBA" id="ARBA00004651"/>
    </source>
</evidence>
<keyword evidence="9" id="KW-0406">Ion transport</keyword>
<evidence type="ECO:0000256" key="13">
    <source>
        <dbReference type="RuleBase" id="RU362098"/>
    </source>
</evidence>
<feature type="transmembrane region" description="Helical" evidence="13">
    <location>
        <begin position="492"/>
        <end position="511"/>
    </location>
</feature>
<keyword evidence="8 13" id="KW-0408">Iron</keyword>
<keyword evidence="7 13" id="KW-1133">Transmembrane helix</keyword>
<reference evidence="16" key="1">
    <citation type="journal article" date="2019" name="Int. J. Syst. Evol. Microbiol.">
        <title>The Global Catalogue of Microorganisms (GCM) 10K type strain sequencing project: providing services to taxonomists for standard genome sequencing and annotation.</title>
        <authorList>
            <consortium name="The Broad Institute Genomics Platform"/>
            <consortium name="The Broad Institute Genome Sequencing Center for Infectious Disease"/>
            <person name="Wu L."/>
            <person name="Ma J."/>
        </authorList>
    </citation>
    <scope>NUCLEOTIDE SEQUENCE [LARGE SCALE GENOMIC DNA]</scope>
    <source>
        <strain evidence="16">CGMCC 1.8859</strain>
    </source>
</reference>
<dbReference type="InterPro" id="IPR027417">
    <property type="entry name" value="P-loop_NTPase"/>
</dbReference>
<dbReference type="NCBIfam" id="TIGR00437">
    <property type="entry name" value="feoB"/>
    <property type="match status" value="1"/>
</dbReference>
<keyword evidence="6" id="KW-0547">Nucleotide-binding</keyword>
<evidence type="ECO:0000256" key="2">
    <source>
        <dbReference type="ARBA" id="ARBA00022448"/>
    </source>
</evidence>
<evidence type="ECO:0000256" key="5">
    <source>
        <dbReference type="ARBA" id="ARBA00022692"/>
    </source>
</evidence>
<dbReference type="InterPro" id="IPR050860">
    <property type="entry name" value="FeoB_GTPase"/>
</dbReference>
<evidence type="ECO:0000256" key="12">
    <source>
        <dbReference type="NCBIfam" id="TIGR00437"/>
    </source>
</evidence>
<sequence length="590" mass="63917">MQRIALVGMPNTGKSTLFNRITGGNARVANWPGLTVDLATHRILLGAKMVQMVDLPGIYDLSGGAEDERIAQSFLASTPLTGVIVLLNATQLDRQLGLALQLKALGAPMIVALNMADEARSAGMTIDTAALAQQLGCPVLLVSAKRGDGIPELKQTLSHLAGQQRAVNLDFTQLQPAAAFHEAEARLHHDHVSRPPTMPASLTARIDRWILHPALGLPLFVLTMFILFQLTFAIGTPLQDLLGSGIDWVKSTWLEPALAGAPEIVRGALLDGLYDGVGTVLTFAPLIFLFFSLMAVIEDSGYFARAAFMMDGLMARLGLDGRGFVMLMMGFGCNVPALMGTRVIRDPKARRLTMLTIPFALCSARLQIFLFLCAALFTPAQAPWVLLGLYLASIVIALGTAWLLRKRFTSSEPFALELPPFRLPLFKQIRLRGWGETRAFLRTASTMIVAGVLLVWFLTHYPNEHHSYAAMVANVLEPVLTPIGIHSEMSIALIFGFVAKEVVLGALSVITGMQGNALSAHLASSMDPVSAISFMLFTLIYVPCVATVATMHKESKSAWFTAGSVAWSLGLAWVLCFVFYQGTRLIGGWF</sequence>
<dbReference type="InterPro" id="IPR011642">
    <property type="entry name" value="Gate_dom"/>
</dbReference>
<dbReference type="Pfam" id="PF02421">
    <property type="entry name" value="FeoB_N"/>
    <property type="match status" value="1"/>
</dbReference>
<feature type="transmembrane region" description="Helical" evidence="13">
    <location>
        <begin position="215"/>
        <end position="234"/>
    </location>
</feature>
<comment type="caution">
    <text evidence="15">The sequence shown here is derived from an EMBL/GenBank/DDBJ whole genome shotgun (WGS) entry which is preliminary data.</text>
</comment>
<comment type="function">
    <text evidence="13">Probable transporter of a GTP-driven Fe(2+) uptake system.</text>
</comment>
<dbReference type="PROSITE" id="PS51711">
    <property type="entry name" value="G_FEOB"/>
    <property type="match status" value="1"/>
</dbReference>
<dbReference type="Proteomes" id="UP000637267">
    <property type="component" value="Unassembled WGS sequence"/>
</dbReference>
<feature type="transmembrane region" description="Helical" evidence="13">
    <location>
        <begin position="325"/>
        <end position="344"/>
    </location>
</feature>
<dbReference type="CDD" id="cd01879">
    <property type="entry name" value="FeoB"/>
    <property type="match status" value="1"/>
</dbReference>
<dbReference type="RefSeq" id="WP_188707006.1">
    <property type="nucleotide sequence ID" value="NZ_BMLX01000009.1"/>
</dbReference>